<name>A0A0E3Q5G5_9EURY</name>
<dbReference type="AlphaFoldDB" id="A0A0E3Q5G5"/>
<keyword evidence="1" id="KW-0472">Membrane</keyword>
<reference evidence="2 3" key="1">
    <citation type="submission" date="2014-07" db="EMBL/GenBank/DDBJ databases">
        <title>Methanogenic archaea and the global carbon cycle.</title>
        <authorList>
            <person name="Henriksen J.R."/>
            <person name="Luke J."/>
            <person name="Reinhart S."/>
            <person name="Benedict M.N."/>
            <person name="Youngblut N.D."/>
            <person name="Metcalf M.E."/>
            <person name="Whitaker R.J."/>
            <person name="Metcalf W.W."/>
        </authorList>
    </citation>
    <scope>NUCLEOTIDE SEQUENCE [LARGE SCALE GENOMIC DNA]</scope>
    <source>
        <strain evidence="2 3">Z-761</strain>
    </source>
</reference>
<dbReference type="Proteomes" id="UP000033096">
    <property type="component" value="Chromosome"/>
</dbReference>
<dbReference type="RefSeq" id="WP_048121661.1">
    <property type="nucleotide sequence ID" value="NZ_CP009520.1"/>
</dbReference>
<proteinExistence type="predicted"/>
<evidence type="ECO:0000256" key="1">
    <source>
        <dbReference type="SAM" id="Phobius"/>
    </source>
</evidence>
<protein>
    <recommendedName>
        <fullName evidence="4">Peptidase M4</fullName>
    </recommendedName>
</protein>
<sequence length="249" mass="27590">MADSKNIIIGLLVLAVIVLLVFLAFRPMTYSSTYSQGDYQPGQMGPGMMNNPGYNYSYGPGMMNNPGYNYSYGPGMMGNMMGNMMAIYYPESKPVTQDEALKSLENFSSQYGSNIQVEDVMIFSGNYYAVLKDTNSSQDIAEVLVDRYSGSVYPEPGPNMMWNTRFGAGRTTTGAPEYDLNETKKLAGDFLTGYLPGAQVLESHEMPGYYTFDFGRQDIEGMLSVNAYSGQIWVHTWHGPYLGEENITG</sequence>
<evidence type="ECO:0000313" key="2">
    <source>
        <dbReference type="EMBL" id="AKB44752.1"/>
    </source>
</evidence>
<accession>A0A0E3Q5G5</accession>
<dbReference type="PATRIC" id="fig|1434123.4.peg.3036"/>
<dbReference type="STRING" id="1434123.MSVAZ_2483"/>
<dbReference type="EMBL" id="CP009520">
    <property type="protein sequence ID" value="AKB44752.1"/>
    <property type="molecule type" value="Genomic_DNA"/>
</dbReference>
<keyword evidence="1" id="KW-1133">Transmembrane helix</keyword>
<evidence type="ECO:0000313" key="3">
    <source>
        <dbReference type="Proteomes" id="UP000033096"/>
    </source>
</evidence>
<feature type="transmembrane region" description="Helical" evidence="1">
    <location>
        <begin position="6"/>
        <end position="25"/>
    </location>
</feature>
<evidence type="ECO:0008006" key="4">
    <source>
        <dbReference type="Google" id="ProtNLM"/>
    </source>
</evidence>
<dbReference type="GeneID" id="24810975"/>
<dbReference type="HOGENOM" id="CLU_098908_0_0_2"/>
<keyword evidence="3" id="KW-1185">Reference proteome</keyword>
<dbReference type="KEGG" id="mvc:MSVAZ_2483"/>
<gene>
    <name evidence="2" type="ORF">MSVAZ_2483</name>
</gene>
<keyword evidence="1" id="KW-0812">Transmembrane</keyword>
<organism evidence="2 3">
    <name type="scientific">Methanosarcina vacuolata Z-761</name>
    <dbReference type="NCBI Taxonomy" id="1434123"/>
    <lineage>
        <taxon>Archaea</taxon>
        <taxon>Methanobacteriati</taxon>
        <taxon>Methanobacteriota</taxon>
        <taxon>Stenosarchaea group</taxon>
        <taxon>Methanomicrobia</taxon>
        <taxon>Methanosarcinales</taxon>
        <taxon>Methanosarcinaceae</taxon>
        <taxon>Methanosarcina</taxon>
    </lineage>
</organism>